<name>A0A518G3C4_9BACT</name>
<dbReference type="PANTHER" id="PTHR30349:SF64">
    <property type="entry name" value="PROPHAGE INTEGRASE INTD-RELATED"/>
    <property type="match status" value="1"/>
</dbReference>
<feature type="compositionally biased region" description="Basic and acidic residues" evidence="2">
    <location>
        <begin position="330"/>
        <end position="344"/>
    </location>
</feature>
<feature type="region of interest" description="Disordered" evidence="2">
    <location>
        <begin position="323"/>
        <end position="346"/>
    </location>
</feature>
<keyword evidence="1" id="KW-0233">DNA recombination</keyword>
<dbReference type="PROSITE" id="PS51898">
    <property type="entry name" value="TYR_RECOMBINASE"/>
    <property type="match status" value="1"/>
</dbReference>
<accession>A0A518G3C4</accession>
<dbReference type="SUPFAM" id="SSF56349">
    <property type="entry name" value="DNA breaking-rejoining enzymes"/>
    <property type="match status" value="1"/>
</dbReference>
<evidence type="ECO:0000313" key="4">
    <source>
        <dbReference type="EMBL" id="QDV23039.1"/>
    </source>
</evidence>
<reference evidence="4 5" key="1">
    <citation type="submission" date="2019-02" db="EMBL/GenBank/DDBJ databases">
        <title>Deep-cultivation of Planctomycetes and their phenomic and genomic characterization uncovers novel biology.</title>
        <authorList>
            <person name="Wiegand S."/>
            <person name="Jogler M."/>
            <person name="Boedeker C."/>
            <person name="Pinto D."/>
            <person name="Vollmers J."/>
            <person name="Rivas-Marin E."/>
            <person name="Kohn T."/>
            <person name="Peeters S.H."/>
            <person name="Heuer A."/>
            <person name="Rast P."/>
            <person name="Oberbeckmann S."/>
            <person name="Bunk B."/>
            <person name="Jeske O."/>
            <person name="Meyerdierks A."/>
            <person name="Storesund J.E."/>
            <person name="Kallscheuer N."/>
            <person name="Luecker S."/>
            <person name="Lage O.M."/>
            <person name="Pohl T."/>
            <person name="Merkel B.J."/>
            <person name="Hornburger P."/>
            <person name="Mueller R.-W."/>
            <person name="Bruemmer F."/>
            <person name="Labrenz M."/>
            <person name="Spormann A.M."/>
            <person name="Op den Camp H."/>
            <person name="Overmann J."/>
            <person name="Amann R."/>
            <person name="Jetten M.S.M."/>
            <person name="Mascher T."/>
            <person name="Medema M.H."/>
            <person name="Devos D.P."/>
            <person name="Kaster A.-K."/>
            <person name="Ovreas L."/>
            <person name="Rohde M."/>
            <person name="Galperin M.Y."/>
            <person name="Jogler C."/>
        </authorList>
    </citation>
    <scope>NUCLEOTIDE SEQUENCE [LARGE SCALE GENOMIC DNA]</scope>
    <source>
        <strain evidence="4 5">Q31a</strain>
    </source>
</reference>
<dbReference type="GO" id="GO:0003677">
    <property type="term" value="F:DNA binding"/>
    <property type="evidence" value="ECO:0007669"/>
    <property type="project" value="InterPro"/>
</dbReference>
<protein>
    <submittedName>
        <fullName evidence="4">Site-specific tyrosine recombinase XerC</fullName>
    </submittedName>
</protein>
<evidence type="ECO:0000256" key="1">
    <source>
        <dbReference type="ARBA" id="ARBA00023172"/>
    </source>
</evidence>
<dbReference type="Gene3D" id="1.10.443.10">
    <property type="entry name" value="Intergrase catalytic core"/>
    <property type="match status" value="1"/>
</dbReference>
<dbReference type="InterPro" id="IPR013762">
    <property type="entry name" value="Integrase-like_cat_sf"/>
</dbReference>
<proteinExistence type="predicted"/>
<dbReference type="Proteomes" id="UP000318017">
    <property type="component" value="Chromosome"/>
</dbReference>
<feature type="domain" description="Tyr recombinase" evidence="3">
    <location>
        <begin position="203"/>
        <end position="415"/>
    </location>
</feature>
<evidence type="ECO:0000256" key="2">
    <source>
        <dbReference type="SAM" id="MobiDB-lite"/>
    </source>
</evidence>
<dbReference type="AlphaFoldDB" id="A0A518G3C4"/>
<dbReference type="GO" id="GO:0006310">
    <property type="term" value="P:DNA recombination"/>
    <property type="evidence" value="ECO:0007669"/>
    <property type="project" value="UniProtKB-KW"/>
</dbReference>
<dbReference type="Pfam" id="PF00589">
    <property type="entry name" value="Phage_integrase"/>
    <property type="match status" value="1"/>
</dbReference>
<dbReference type="PANTHER" id="PTHR30349">
    <property type="entry name" value="PHAGE INTEGRASE-RELATED"/>
    <property type="match status" value="1"/>
</dbReference>
<keyword evidence="5" id="KW-1185">Reference proteome</keyword>
<dbReference type="OrthoDB" id="254233at2"/>
<dbReference type="InterPro" id="IPR050090">
    <property type="entry name" value="Tyrosine_recombinase_XerCD"/>
</dbReference>
<dbReference type="EMBL" id="CP036298">
    <property type="protein sequence ID" value="QDV23039.1"/>
    <property type="molecule type" value="Genomic_DNA"/>
</dbReference>
<organism evidence="4 5">
    <name type="scientific">Aureliella helgolandensis</name>
    <dbReference type="NCBI Taxonomy" id="2527968"/>
    <lineage>
        <taxon>Bacteria</taxon>
        <taxon>Pseudomonadati</taxon>
        <taxon>Planctomycetota</taxon>
        <taxon>Planctomycetia</taxon>
        <taxon>Pirellulales</taxon>
        <taxon>Pirellulaceae</taxon>
        <taxon>Aureliella</taxon>
    </lineage>
</organism>
<dbReference type="RefSeq" id="WP_145075500.1">
    <property type="nucleotide sequence ID" value="NZ_CP036298.1"/>
</dbReference>
<dbReference type="InterPro" id="IPR002104">
    <property type="entry name" value="Integrase_catalytic"/>
</dbReference>
<dbReference type="InterPro" id="IPR011010">
    <property type="entry name" value="DNA_brk_join_enz"/>
</dbReference>
<dbReference type="GO" id="GO:0015074">
    <property type="term" value="P:DNA integration"/>
    <property type="evidence" value="ECO:0007669"/>
    <property type="project" value="InterPro"/>
</dbReference>
<evidence type="ECO:0000313" key="5">
    <source>
        <dbReference type="Proteomes" id="UP000318017"/>
    </source>
</evidence>
<evidence type="ECO:0000259" key="3">
    <source>
        <dbReference type="PROSITE" id="PS51898"/>
    </source>
</evidence>
<gene>
    <name evidence="4" type="ORF">Q31a_13320</name>
</gene>
<sequence>MARPKAKAPARRYHISGQSIVTLDGRDIYLGKHDSPECIARYAVLIGIYQSGGLKLPEDFDPAELDHKAATLLGVADTPAQQADQPVQVQHVTALFREHIKLKYATVPQEMRRHERLCSQLEEQFGEVLAQDFGPVRLKSFREFLIREGNSGKKPLARKYINRLVRCVVGIFRHAVAGELIGIDLVHRLETLEALRNGQTSAPEVPAVEPANIEDVRKTAEHLSPIIKAMLRIQIATGARPSEICIMRPCDIDRTGDIWIYHPSRHKTSFRGKAKAIPLVNDAREAVTEFLQRAPDAFCFSPKEAMAWRHAVAAANRVTPDSCGNRVGSNRKETPKSVPRDRYDTSSYRQAIQRAARRASVRQWHPYQLRHLTATVVRAALGIEEARALLGHSTALMTAHYARESIEAATRAAAAAPKL</sequence>
<dbReference type="KEGG" id="ahel:Q31a_13320"/>